<evidence type="ECO:0000313" key="3">
    <source>
        <dbReference type="Proteomes" id="UP000076761"/>
    </source>
</evidence>
<dbReference type="OrthoDB" id="2591260at2759"/>
<keyword evidence="3" id="KW-1185">Reference proteome</keyword>
<gene>
    <name evidence="2" type="ORF">NEOLEDRAFT_1069579</name>
</gene>
<dbReference type="InterPro" id="IPR016024">
    <property type="entry name" value="ARM-type_fold"/>
</dbReference>
<dbReference type="STRING" id="1314782.A0A165R8W7"/>
<dbReference type="EMBL" id="KV425585">
    <property type="protein sequence ID" value="KZT23469.1"/>
    <property type="molecule type" value="Genomic_DNA"/>
</dbReference>
<feature type="region of interest" description="Disordered" evidence="1">
    <location>
        <begin position="479"/>
        <end position="498"/>
    </location>
</feature>
<reference evidence="2 3" key="1">
    <citation type="journal article" date="2016" name="Mol. Biol. Evol.">
        <title>Comparative Genomics of Early-Diverging Mushroom-Forming Fungi Provides Insights into the Origins of Lignocellulose Decay Capabilities.</title>
        <authorList>
            <person name="Nagy L.G."/>
            <person name="Riley R."/>
            <person name="Tritt A."/>
            <person name="Adam C."/>
            <person name="Daum C."/>
            <person name="Floudas D."/>
            <person name="Sun H."/>
            <person name="Yadav J.S."/>
            <person name="Pangilinan J."/>
            <person name="Larsson K.H."/>
            <person name="Matsuura K."/>
            <person name="Barry K."/>
            <person name="Labutti K."/>
            <person name="Kuo R."/>
            <person name="Ohm R.A."/>
            <person name="Bhattacharya S.S."/>
            <person name="Shirouzu T."/>
            <person name="Yoshinaga Y."/>
            <person name="Martin F.M."/>
            <person name="Grigoriev I.V."/>
            <person name="Hibbett D.S."/>
        </authorList>
    </citation>
    <scope>NUCLEOTIDE SEQUENCE [LARGE SCALE GENOMIC DNA]</scope>
    <source>
        <strain evidence="2 3">HHB14362 ss-1</strain>
    </source>
</reference>
<evidence type="ECO:0008006" key="4">
    <source>
        <dbReference type="Google" id="ProtNLM"/>
    </source>
</evidence>
<dbReference type="InParanoid" id="A0A165R8W7"/>
<feature type="region of interest" description="Disordered" evidence="1">
    <location>
        <begin position="164"/>
        <end position="194"/>
    </location>
</feature>
<feature type="region of interest" description="Disordered" evidence="1">
    <location>
        <begin position="1"/>
        <end position="20"/>
    </location>
</feature>
<accession>A0A165R8W7</accession>
<dbReference type="SUPFAM" id="SSF48371">
    <property type="entry name" value="ARM repeat"/>
    <property type="match status" value="1"/>
</dbReference>
<organism evidence="2 3">
    <name type="scientific">Neolentinus lepideus HHB14362 ss-1</name>
    <dbReference type="NCBI Taxonomy" id="1314782"/>
    <lineage>
        <taxon>Eukaryota</taxon>
        <taxon>Fungi</taxon>
        <taxon>Dikarya</taxon>
        <taxon>Basidiomycota</taxon>
        <taxon>Agaricomycotina</taxon>
        <taxon>Agaricomycetes</taxon>
        <taxon>Gloeophyllales</taxon>
        <taxon>Gloeophyllaceae</taxon>
        <taxon>Neolentinus</taxon>
    </lineage>
</organism>
<proteinExistence type="predicted"/>
<evidence type="ECO:0000313" key="2">
    <source>
        <dbReference type="EMBL" id="KZT23469.1"/>
    </source>
</evidence>
<dbReference type="Proteomes" id="UP000076761">
    <property type="component" value="Unassembled WGS sequence"/>
</dbReference>
<name>A0A165R8W7_9AGAM</name>
<evidence type="ECO:0000256" key="1">
    <source>
        <dbReference type="SAM" id="MobiDB-lite"/>
    </source>
</evidence>
<protein>
    <recommendedName>
        <fullName evidence="4">Telomere-associated protein Rif1 N-terminal domain-containing protein</fullName>
    </recommendedName>
</protein>
<sequence length="1116" mass="122607">MSLLTPPATSHRDKENRPPSDLLRCRVAWSQQNQYHSVPSSPEPYSAPAILHKNPFKSILKKSSQPILPFQNEDVREPTPVPEEPMKNAVYLQSAVSKIIAVASSMRDIIEGYSLLGARLRDHVDDDAFRASQCPLLQPVRDNQDAIAEAVVRDLGRALVHPPTIETTQTQPEPKRMFGLPSPKPSPKKKKSMTEEQVTYARDLGTTCHAVIRFLAVIWVKPAVYSLFTERQLSDMLTALLAIPLEPVLPTPNARKTCALAIWLIQVQRLPEEILYPAKDRIAYAIQRGIDGELGKEGKKGSAIHDLSIHLPSVFIPAFTDLLPSIFAGLLGPTVTMRAQACNALGGFVRGCSSLPRLPIHARISAIAQDFLTTPSAPLRKSPSPSKLPPESAIVRTLRTTLNATEPAHAAQGPVWALCVLASMIVLLGPALSTDVQLFRIVSAMLSLALRHKKSSIRALLCAVWPCMTHAFFQPPLIEESDDSQSNSDAEDGQFEEDIADNSKNREALWKLVKNMVDMGAGAATIATVLIADEEDDVRYTRVLTVLNQMVHKGGLPCGHAIEVLQRLVSLGQASDDYDLVKLLSPGLFSCLGGLLAADWKSVVNAVKPLFDDLPKIDAIRPLTKEELGDGRLFQGLMDVWKVALLHVEISGDQNKVPGDIASAWTGLLQAKVSITQDDGDHDGLLELAESVVQVLVEILRDTEIDFTARPAMSKSSPLSIELPRVLVKSNRSRAALRIFVVRNLWMAFRSMLPPEDLSAAAGQLAACLRQDRPQIMGDTKAGAVDEGAWSEWAILCAQTLSVCDVDDLKAFWAHVSEVCPTSWPAGARSLVWDDFTSEWFSDKSNTRESAMVLLSVPFTSSTPWDMDESELRQWHQCCLSGASDMAYDAGEDYMVVLNDVVDVISRAHWSLMTSTTSPARIADILLQSFGSSDATEVPYRLFEFVNDTLLTSYPPEPRNKVVCTWLIRTFVRSVEECQSGLLVDMLEATADGLALWIADEHGVFTQDEYALDLLPLYQTIMMTIGMLPPSADILDRLSPIIHAPFLASSDRTSPTTQAFSEFWQANYSQLPNPEDGWPALIQHCVAAVRDLSGGHSPDHCQIVLLLSPSQVKEVS</sequence>
<dbReference type="AlphaFoldDB" id="A0A165R8W7"/>